<organism evidence="8 9">
    <name type="scientific">Eisenbergiella tayi</name>
    <dbReference type="NCBI Taxonomy" id="1432052"/>
    <lineage>
        <taxon>Bacteria</taxon>
        <taxon>Bacillati</taxon>
        <taxon>Bacillota</taxon>
        <taxon>Clostridia</taxon>
        <taxon>Lachnospirales</taxon>
        <taxon>Lachnospiraceae</taxon>
        <taxon>Eisenbergiella</taxon>
    </lineage>
</organism>
<dbReference type="EC" id="3.2.1.40" evidence="2"/>
<dbReference type="PATRIC" id="fig|1432052.4.peg.823"/>
<dbReference type="AlphaFoldDB" id="A0A1E3AK77"/>
<feature type="domain" description="Alpha-L-rhamnosidase six-hairpin glycosidase" evidence="6">
    <location>
        <begin position="405"/>
        <end position="752"/>
    </location>
</feature>
<dbReference type="PANTHER" id="PTHR33307:SF6">
    <property type="entry name" value="ALPHA-RHAMNOSIDASE (EUROFUNG)-RELATED"/>
    <property type="match status" value="1"/>
</dbReference>
<dbReference type="GO" id="GO:0030596">
    <property type="term" value="F:alpha-L-rhamnosidase activity"/>
    <property type="evidence" value="ECO:0007669"/>
    <property type="project" value="UniProtKB-EC"/>
</dbReference>
<evidence type="ECO:0000256" key="1">
    <source>
        <dbReference type="ARBA" id="ARBA00001445"/>
    </source>
</evidence>
<name>A0A1E3AK77_9FIRM</name>
<feature type="domain" description="Alpha-L-rhamnosidase C-terminal" evidence="7">
    <location>
        <begin position="755"/>
        <end position="834"/>
    </location>
</feature>
<reference evidence="8 9" key="1">
    <citation type="submission" date="2016-07" db="EMBL/GenBank/DDBJ databases">
        <title>Characterization of isolates of Eisenbergiella tayi derived from blood cultures, using whole genome sequencing.</title>
        <authorList>
            <person name="Burdz T."/>
            <person name="Wiebe D."/>
            <person name="Huynh C."/>
            <person name="Bernard K."/>
        </authorList>
    </citation>
    <scope>NUCLEOTIDE SEQUENCE [LARGE SCALE GENOMIC DNA]</scope>
    <source>
        <strain evidence="8 9">NML 110608</strain>
    </source>
</reference>
<dbReference type="Proteomes" id="UP000094067">
    <property type="component" value="Unassembled WGS sequence"/>
</dbReference>
<sequence length="947" mass="107137">MKITRMRTNRMENPLGFYMESARISYVAEESRGSRQTAARVVAAKEETFAELIFDSGKREDIDSICYELPFRPEPRTRYYWKVTVWDDAGDVCESEPAWFETAKGEGEAWEGVFITQTFSQQEHPVFRKKIRVEKPLKTARLYALGLGVYELSLDGEKIGEEVLLPGLHAYDSWLQYQTYELTMTEGTHTLEAMLGEGWYKGPYGLKAKLPRHGEEYAFIGELHLFFEDGEERVMGTDKSWAVRKGKVLFDSIYDGEIYDERGQGETDYPVKQADLSTSRLTPRLSPPIRIVRRLRPAALLHTPAGETVLDMGQNMVGWMEFAVNQPAGIAVRLQFGEILQNGNFYRDNMRTAKCEYTYISDGKPGTARSHFTFYGFRYVKIEGFLGTVSPEDFTGCVISSEMEETGSLQTSSPMVNQLISNIKWGQRGNFLDVPTDCPQRDERMGWTGDAQIFADTASFNCDTYAFYLKFLKDLALEQEKCGGSVPYVVPMSRYELNGTCAWGDAAAVIPWVVYVHFGDPYVLKAQYPSMKAWVEYIRGEEERSGGGRLWRTGRHFGDWLALDGKVDGGVYGSTDPYFLATAYYYYSARLTAKAAGVLAKKEEQERYDTLADEIRQAFYREYYTPSGRLAVDTQTAYAVVTAFGLVPEDFREQVKKAFFDKMKENAFRLNTGFVGTPYLCPALSDHGFTEKAYGLLLNEEYPGWLYEVKMGATTVWERWNSVLPDGSVSGTGMNSLNHYAYGSIASFLYRYAAGINPQEDAPGFRKAILSPRPDYRLRYVKGELLTPAGTYRSGWELEEDGTLRLRFTVPFGASAKLVLPGGAGALIRQEKEGAAGEEWKPAFQIQGEDVQTQVQAGSYLFTYRPCRPYRRRFGMDSNLNELMSIPETREIIVRHFPKAVSGIPFQGEGTIVEEIARSPFAEVSDEELSAMKEELEQLIPAPEGRR</sequence>
<dbReference type="InterPro" id="IPR012341">
    <property type="entry name" value="6hp_glycosidase-like_sf"/>
</dbReference>
<dbReference type="RefSeq" id="WP_069151271.1">
    <property type="nucleotide sequence ID" value="NZ_MCGH01000001.1"/>
</dbReference>
<dbReference type="EMBL" id="MCGH01000001">
    <property type="protein sequence ID" value="ODM09097.1"/>
    <property type="molecule type" value="Genomic_DNA"/>
</dbReference>
<evidence type="ECO:0000259" key="7">
    <source>
        <dbReference type="Pfam" id="PF17390"/>
    </source>
</evidence>
<dbReference type="PIRSF" id="PIRSF010631">
    <property type="entry name" value="A-rhamnsds"/>
    <property type="match status" value="1"/>
</dbReference>
<dbReference type="InterPro" id="IPR008928">
    <property type="entry name" value="6-hairpin_glycosidase_sf"/>
</dbReference>
<evidence type="ECO:0000256" key="3">
    <source>
        <dbReference type="ARBA" id="ARBA00022801"/>
    </source>
</evidence>
<dbReference type="InterPro" id="IPR013783">
    <property type="entry name" value="Ig-like_fold"/>
</dbReference>
<evidence type="ECO:0000313" key="9">
    <source>
        <dbReference type="Proteomes" id="UP000094067"/>
    </source>
</evidence>
<dbReference type="Pfam" id="PF08531">
    <property type="entry name" value="Bac_rhamnosid_N"/>
    <property type="match status" value="1"/>
</dbReference>
<accession>A0A1E3AK77</accession>
<evidence type="ECO:0000259" key="6">
    <source>
        <dbReference type="Pfam" id="PF17389"/>
    </source>
</evidence>
<dbReference type="InterPro" id="IPR008902">
    <property type="entry name" value="Rhamnosid_concanavalin"/>
</dbReference>
<evidence type="ECO:0000259" key="4">
    <source>
        <dbReference type="Pfam" id="PF05592"/>
    </source>
</evidence>
<dbReference type="InterPro" id="IPR016007">
    <property type="entry name" value="Alpha_rhamnosid"/>
</dbReference>
<dbReference type="Gene3D" id="2.60.120.260">
    <property type="entry name" value="Galactose-binding domain-like"/>
    <property type="match status" value="2"/>
</dbReference>
<dbReference type="InterPro" id="IPR013737">
    <property type="entry name" value="Bac_rhamnosid_N"/>
</dbReference>
<dbReference type="Pfam" id="PF25788">
    <property type="entry name" value="Ig_Rha78A_N"/>
    <property type="match status" value="1"/>
</dbReference>
<dbReference type="Gene3D" id="2.60.420.10">
    <property type="entry name" value="Maltose phosphorylase, domain 3"/>
    <property type="match status" value="1"/>
</dbReference>
<dbReference type="InterPro" id="IPR035396">
    <property type="entry name" value="Bac_rhamnosid6H"/>
</dbReference>
<dbReference type="InterPro" id="IPR035398">
    <property type="entry name" value="Bac_rhamnosid_C"/>
</dbReference>
<comment type="caution">
    <text evidence="8">The sequence shown here is derived from an EMBL/GenBank/DDBJ whole genome shotgun (WGS) entry which is preliminary data.</text>
</comment>
<evidence type="ECO:0000259" key="5">
    <source>
        <dbReference type="Pfam" id="PF08531"/>
    </source>
</evidence>
<dbReference type="SUPFAM" id="SSF48208">
    <property type="entry name" value="Six-hairpin glycosidases"/>
    <property type="match status" value="1"/>
</dbReference>
<comment type="catalytic activity">
    <reaction evidence="1">
        <text>Hydrolysis of terminal non-reducing alpha-L-rhamnose residues in alpha-L-rhamnosides.</text>
        <dbReference type="EC" id="3.2.1.40"/>
    </reaction>
</comment>
<dbReference type="GO" id="GO:0005975">
    <property type="term" value="P:carbohydrate metabolic process"/>
    <property type="evidence" value="ECO:0007669"/>
    <property type="project" value="InterPro"/>
</dbReference>
<dbReference type="Pfam" id="PF05592">
    <property type="entry name" value="Bac_rhamnosid"/>
    <property type="match status" value="1"/>
</dbReference>
<proteinExistence type="predicted"/>
<keyword evidence="3" id="KW-0378">Hydrolase</keyword>
<dbReference type="PANTHER" id="PTHR33307">
    <property type="entry name" value="ALPHA-RHAMNOSIDASE (EUROFUNG)"/>
    <property type="match status" value="1"/>
</dbReference>
<feature type="domain" description="Bacterial alpha-L-rhamnosidase N-terminal" evidence="5">
    <location>
        <begin position="136"/>
        <end position="292"/>
    </location>
</feature>
<evidence type="ECO:0000256" key="2">
    <source>
        <dbReference type="ARBA" id="ARBA00012652"/>
    </source>
</evidence>
<dbReference type="Pfam" id="PF17389">
    <property type="entry name" value="Bac_rhamnosid6H"/>
    <property type="match status" value="1"/>
</dbReference>
<evidence type="ECO:0000313" key="8">
    <source>
        <dbReference type="EMBL" id="ODM09097.1"/>
    </source>
</evidence>
<dbReference type="Gene3D" id="1.50.10.10">
    <property type="match status" value="1"/>
</dbReference>
<gene>
    <name evidence="8" type="ORF">BEI61_00726</name>
</gene>
<feature type="domain" description="Alpha-L-rhamnosidase concanavalin-like" evidence="4">
    <location>
        <begin position="302"/>
        <end position="399"/>
    </location>
</feature>
<protein>
    <recommendedName>
        <fullName evidence="2">alpha-L-rhamnosidase</fullName>
        <ecNumber evidence="2">3.2.1.40</ecNumber>
    </recommendedName>
</protein>
<dbReference type="Pfam" id="PF17390">
    <property type="entry name" value="Bac_rhamnosid_C"/>
    <property type="match status" value="1"/>
</dbReference>
<dbReference type="Gene3D" id="2.60.40.10">
    <property type="entry name" value="Immunoglobulins"/>
    <property type="match status" value="1"/>
</dbReference>